<protein>
    <submittedName>
        <fullName evidence="1">(California timema) hypothetical protein</fullName>
    </submittedName>
</protein>
<dbReference type="AlphaFoldDB" id="A0A7R9JJ44"/>
<gene>
    <name evidence="1" type="ORF">TCMB3V08_LOCUS12785</name>
</gene>
<accession>A0A7R9JJ44</accession>
<sequence length="109" mass="12626">MTGTFDLEAAVCMRAPRIRELRARRPITAGVAGHEVNEYNRKMGEEVADTWMTRPGPLMVRDKLVLSVKRRMTGRRNRNTKKTKKEIVTETIYETIRSLTSIGRDCFHF</sequence>
<proteinExistence type="predicted"/>
<reference evidence="1" key="1">
    <citation type="submission" date="2020-11" db="EMBL/GenBank/DDBJ databases">
        <authorList>
            <person name="Tran Van P."/>
        </authorList>
    </citation>
    <scope>NUCLEOTIDE SEQUENCE</scope>
</reference>
<dbReference type="EMBL" id="OE198068">
    <property type="protein sequence ID" value="CAD7580252.1"/>
    <property type="molecule type" value="Genomic_DNA"/>
</dbReference>
<organism evidence="1">
    <name type="scientific">Timema californicum</name>
    <name type="common">California timema</name>
    <name type="synonym">Walking stick</name>
    <dbReference type="NCBI Taxonomy" id="61474"/>
    <lineage>
        <taxon>Eukaryota</taxon>
        <taxon>Metazoa</taxon>
        <taxon>Ecdysozoa</taxon>
        <taxon>Arthropoda</taxon>
        <taxon>Hexapoda</taxon>
        <taxon>Insecta</taxon>
        <taxon>Pterygota</taxon>
        <taxon>Neoptera</taxon>
        <taxon>Polyneoptera</taxon>
        <taxon>Phasmatodea</taxon>
        <taxon>Timematodea</taxon>
        <taxon>Timematoidea</taxon>
        <taxon>Timematidae</taxon>
        <taxon>Timema</taxon>
    </lineage>
</organism>
<evidence type="ECO:0000313" key="1">
    <source>
        <dbReference type="EMBL" id="CAD7580252.1"/>
    </source>
</evidence>
<name>A0A7R9JJ44_TIMCA</name>